<keyword evidence="4" id="KW-0597">Phosphoprotein</keyword>
<feature type="transmembrane region" description="Helical" evidence="9">
    <location>
        <begin position="310"/>
        <end position="328"/>
    </location>
</feature>
<dbReference type="PATRIC" id="fig|1414851.3.peg.1215"/>
<dbReference type="Proteomes" id="UP000018766">
    <property type="component" value="Unassembled WGS sequence"/>
</dbReference>
<dbReference type="InterPro" id="IPR004358">
    <property type="entry name" value="Sig_transdc_His_kin-like_C"/>
</dbReference>
<evidence type="ECO:0000259" key="11">
    <source>
        <dbReference type="PROSITE" id="PS50168"/>
    </source>
</evidence>
<dbReference type="GO" id="GO:0004721">
    <property type="term" value="F:phosphoprotein phosphatase activity"/>
    <property type="evidence" value="ECO:0007669"/>
    <property type="project" value="TreeGrafter"/>
</dbReference>
<comment type="catalytic activity">
    <reaction evidence="1">
        <text>ATP + protein L-histidine = ADP + protein N-phospho-L-histidine.</text>
        <dbReference type="EC" id="2.7.13.3"/>
    </reaction>
</comment>
<keyword evidence="9" id="KW-0472">Membrane</keyword>
<gene>
    <name evidence="12" type="ORF">V757_06000</name>
</gene>
<comment type="caution">
    <text evidence="12">The sequence shown here is derived from an EMBL/GenBank/DDBJ whole genome shotgun (WGS) entry which is preliminary data.</text>
</comment>
<evidence type="ECO:0000256" key="6">
    <source>
        <dbReference type="ARBA" id="ARBA00022777"/>
    </source>
</evidence>
<dbReference type="SUPFAM" id="SSF55874">
    <property type="entry name" value="ATPase domain of HSP90 chaperone/DNA topoisomerase II/histidine kinase"/>
    <property type="match status" value="1"/>
</dbReference>
<evidence type="ECO:0000256" key="9">
    <source>
        <dbReference type="SAM" id="Phobius"/>
    </source>
</evidence>
<dbReference type="InterPro" id="IPR003661">
    <property type="entry name" value="HisK_dim/P_dom"/>
</dbReference>
<dbReference type="InterPro" id="IPR003594">
    <property type="entry name" value="HATPase_dom"/>
</dbReference>
<dbReference type="InterPro" id="IPR005467">
    <property type="entry name" value="His_kinase_dom"/>
</dbReference>
<dbReference type="InterPro" id="IPR007890">
    <property type="entry name" value="CHASE2"/>
</dbReference>
<dbReference type="CDD" id="cd00082">
    <property type="entry name" value="HisKA"/>
    <property type="match status" value="1"/>
</dbReference>
<keyword evidence="8" id="KW-0175">Coiled coil</keyword>
<keyword evidence="9" id="KW-1133">Transmembrane helix</keyword>
<keyword evidence="7" id="KW-0902">Two-component regulatory system</keyword>
<evidence type="ECO:0000256" key="5">
    <source>
        <dbReference type="ARBA" id="ARBA00022679"/>
    </source>
</evidence>
<comment type="subcellular location">
    <subcellularLocation>
        <location evidence="2">Cell inner membrane</location>
        <topology evidence="2">Multi-pass membrane protein</topology>
    </subcellularLocation>
</comment>
<dbReference type="EMBL" id="AYSV01000076">
    <property type="protein sequence ID" value="ETD72148.1"/>
    <property type="molecule type" value="Genomic_DNA"/>
</dbReference>
<organism evidence="12 13">
    <name type="scientific">Pelistega indica</name>
    <dbReference type="NCBI Taxonomy" id="1414851"/>
    <lineage>
        <taxon>Bacteria</taxon>
        <taxon>Pseudomonadati</taxon>
        <taxon>Pseudomonadota</taxon>
        <taxon>Betaproteobacteria</taxon>
        <taxon>Burkholderiales</taxon>
        <taxon>Alcaligenaceae</taxon>
        <taxon>Pelistega</taxon>
    </lineage>
</organism>
<keyword evidence="13" id="KW-1185">Reference proteome</keyword>
<dbReference type="PROSITE" id="PS50109">
    <property type="entry name" value="HIS_KIN"/>
    <property type="match status" value="1"/>
</dbReference>
<dbReference type="RefSeq" id="WP_023950751.1">
    <property type="nucleotide sequence ID" value="NZ_AYSV01000076.1"/>
</dbReference>
<dbReference type="GO" id="GO:0016036">
    <property type="term" value="P:cellular response to phosphate starvation"/>
    <property type="evidence" value="ECO:0007669"/>
    <property type="project" value="TreeGrafter"/>
</dbReference>
<evidence type="ECO:0000259" key="10">
    <source>
        <dbReference type="PROSITE" id="PS50109"/>
    </source>
</evidence>
<dbReference type="GO" id="GO:0000155">
    <property type="term" value="F:phosphorelay sensor kinase activity"/>
    <property type="evidence" value="ECO:0007669"/>
    <property type="project" value="InterPro"/>
</dbReference>
<sequence length="775" mass="87982">MIKSLSTRYKREFLGVSLFVSIIASLITFFLPINEMDNILYDSFLRQSHLRPASKDIVIITIDDKSLQELGTWPWRRVLHAQLLRHLEKAKSVGFDISFLGPSHYPEDDQEFARAIKQHGRVVLASFNNENHSPSYPHDPLTKEANKLGYINVPLESDSLVRQIERYIPDEYENQYHFSLAMLLAAGQDIELQNNSDTALKAYIPFSGPPNHYQTISYSDVLNFKVPEDMFDNKYVLVGAWATGLGDKFSTPTGRSSINMSGVEILANALQAEIEGKWIHKVSPTITLIFSLVWVLIYCVVVLILSPRMVFFASILLATSALVTHFLILQYLNLWVRLDPAIIGATLVYPLWTWRSQEILLKQMQKEIENLNAEKSIITMEQSYQPITTTLSGYNTFDEHINRLRSALARVRNLRQFITDSLDGMPYATAVFDADNQLLYSTAITEKYLAELGVSYKNPLNLKEFILLITANENITNSVIQRIIETSTMVSDNSDTVIESKEDIEFKDRANNDILIRIANTYTSLGQYSGFILTLIDISRIREQERQREQTLHFLSHDMRAPQSAIQALIKMQQNPQTALSLEDFLRQVNLLSRNTLNLVDNFLYLARAKNTSYQLLPINLLDLLQNVVDNFWSIAKARQITLAIESAPDSCYIMADGTLLSRAFNNLIDNAIKYGKDGMHIALAITEENNYWHISIKDQGIGIAQEDFERIFQVFGRAPQMETKRISGLGLGLAFVHTVIVGHQGSVTLESTQGVGTTFHIYLPILHDEESVLL</sequence>
<dbReference type="PRINTS" id="PR00344">
    <property type="entry name" value="BCTRLSENSOR"/>
</dbReference>
<proteinExistence type="predicted"/>
<evidence type="ECO:0000256" key="8">
    <source>
        <dbReference type="SAM" id="Coils"/>
    </source>
</evidence>
<evidence type="ECO:0000256" key="4">
    <source>
        <dbReference type="ARBA" id="ARBA00022553"/>
    </source>
</evidence>
<dbReference type="InterPro" id="IPR050351">
    <property type="entry name" value="BphY/WalK/GraS-like"/>
</dbReference>
<dbReference type="PIRSF" id="PIRSF037347">
    <property type="entry name" value="STHK_CHASE2_PAS_prd"/>
    <property type="match status" value="1"/>
</dbReference>
<dbReference type="EC" id="2.7.13.3" evidence="3"/>
<dbReference type="InterPro" id="IPR036097">
    <property type="entry name" value="HisK_dim/P_sf"/>
</dbReference>
<feature type="domain" description="Histidine kinase" evidence="10">
    <location>
        <begin position="554"/>
        <end position="768"/>
    </location>
</feature>
<dbReference type="Pfam" id="PF05226">
    <property type="entry name" value="CHASE2"/>
    <property type="match status" value="1"/>
</dbReference>
<evidence type="ECO:0000256" key="3">
    <source>
        <dbReference type="ARBA" id="ARBA00012438"/>
    </source>
</evidence>
<dbReference type="Gene3D" id="3.30.565.10">
    <property type="entry name" value="Histidine kinase-like ATPase, C-terminal domain"/>
    <property type="match status" value="1"/>
</dbReference>
<evidence type="ECO:0000256" key="2">
    <source>
        <dbReference type="ARBA" id="ARBA00004429"/>
    </source>
</evidence>
<dbReference type="SMART" id="SM01080">
    <property type="entry name" value="CHASE2"/>
    <property type="match status" value="1"/>
</dbReference>
<protein>
    <recommendedName>
        <fullName evidence="3">histidine kinase</fullName>
        <ecNumber evidence="3">2.7.13.3</ecNumber>
    </recommendedName>
</protein>
<dbReference type="SUPFAM" id="SSF47384">
    <property type="entry name" value="Homodimeric domain of signal transducing histidine kinase"/>
    <property type="match status" value="1"/>
</dbReference>
<dbReference type="AlphaFoldDB" id="V8G870"/>
<keyword evidence="5" id="KW-0808">Transferase</keyword>
<dbReference type="PANTHER" id="PTHR45453:SF1">
    <property type="entry name" value="PHOSPHATE REGULON SENSOR PROTEIN PHOR"/>
    <property type="match status" value="1"/>
</dbReference>
<dbReference type="SMART" id="SM00387">
    <property type="entry name" value="HATPase_c"/>
    <property type="match status" value="1"/>
</dbReference>
<feature type="transmembrane region" description="Helical" evidence="9">
    <location>
        <begin position="12"/>
        <end position="33"/>
    </location>
</feature>
<feature type="domain" description="DED" evidence="11">
    <location>
        <begin position="530"/>
        <end position="630"/>
    </location>
</feature>
<dbReference type="GO" id="GO:0005886">
    <property type="term" value="C:plasma membrane"/>
    <property type="evidence" value="ECO:0007669"/>
    <property type="project" value="UniProtKB-SubCell"/>
</dbReference>
<reference evidence="12 13" key="1">
    <citation type="submission" date="2013-11" db="EMBL/GenBank/DDBJ databases">
        <title>Genomic analysis of Pelistega sp. HM-7.</title>
        <authorList>
            <person name="Kumbhare S.V."/>
            <person name="Shetty S.A."/>
            <person name="Sharma O."/>
            <person name="Dhotre D.P."/>
        </authorList>
    </citation>
    <scope>NUCLEOTIDE SEQUENCE [LARGE SCALE GENOMIC DNA]</scope>
    <source>
        <strain evidence="12 13">HM-7</strain>
    </source>
</reference>
<evidence type="ECO:0000256" key="7">
    <source>
        <dbReference type="ARBA" id="ARBA00023012"/>
    </source>
</evidence>
<dbReference type="InterPro" id="IPR001875">
    <property type="entry name" value="DED_dom"/>
</dbReference>
<dbReference type="CDD" id="cd00075">
    <property type="entry name" value="HATPase"/>
    <property type="match status" value="1"/>
</dbReference>
<dbReference type="InterPro" id="IPR017181">
    <property type="entry name" value="Sig_transdc_His_kin_CHASE2"/>
</dbReference>
<keyword evidence="9" id="KW-0812">Transmembrane</keyword>
<dbReference type="PANTHER" id="PTHR45453">
    <property type="entry name" value="PHOSPHATE REGULON SENSOR PROTEIN PHOR"/>
    <property type="match status" value="1"/>
</dbReference>
<accession>V8G870</accession>
<evidence type="ECO:0000256" key="1">
    <source>
        <dbReference type="ARBA" id="ARBA00000085"/>
    </source>
</evidence>
<dbReference type="Gene3D" id="1.10.287.130">
    <property type="match status" value="1"/>
</dbReference>
<evidence type="ECO:0000313" key="12">
    <source>
        <dbReference type="EMBL" id="ETD72148.1"/>
    </source>
</evidence>
<name>V8G870_9BURK</name>
<feature type="coiled-coil region" evidence="8">
    <location>
        <begin position="354"/>
        <end position="381"/>
    </location>
</feature>
<dbReference type="FunFam" id="3.30.565.10:FF:000006">
    <property type="entry name" value="Sensor histidine kinase WalK"/>
    <property type="match status" value="1"/>
</dbReference>
<feature type="transmembrane region" description="Helical" evidence="9">
    <location>
        <begin position="286"/>
        <end position="305"/>
    </location>
</feature>
<evidence type="ECO:0000313" key="13">
    <source>
        <dbReference type="Proteomes" id="UP000018766"/>
    </source>
</evidence>
<dbReference type="OrthoDB" id="9806704at2"/>
<dbReference type="InterPro" id="IPR036890">
    <property type="entry name" value="HATPase_C_sf"/>
</dbReference>
<dbReference type="PROSITE" id="PS50168">
    <property type="entry name" value="DED"/>
    <property type="match status" value="1"/>
</dbReference>
<keyword evidence="6" id="KW-0418">Kinase</keyword>
<dbReference type="Pfam" id="PF02518">
    <property type="entry name" value="HATPase_c"/>
    <property type="match status" value="1"/>
</dbReference>